<dbReference type="Proteomes" id="UP000314987">
    <property type="component" value="Unassembled WGS sequence"/>
</dbReference>
<protein>
    <recommendedName>
        <fullName evidence="3">RecQ-mediated genome instability protein 1</fullName>
    </recommendedName>
</protein>
<evidence type="ECO:0000256" key="6">
    <source>
        <dbReference type="ARBA" id="ARBA00022705"/>
    </source>
</evidence>
<keyword evidence="8" id="KW-0007">Acetylation</keyword>
<comment type="subunit">
    <text evidence="11">Component of the RMI complex, containing at least TOP3A, RMI1 and RMI2. The RMI complex interacts with BLM. Directly interacts with RMI2 and TOP3A. May bind DHJ. Interacts (via N-terminal region) with BLM; the interaction is direct.</text>
</comment>
<dbReference type="RefSeq" id="XP_027694843.1">
    <property type="nucleotide sequence ID" value="XM_027839042.1"/>
</dbReference>
<organism evidence="16 17">
    <name type="scientific">Vombatus ursinus</name>
    <name type="common">Common wombat</name>
    <dbReference type="NCBI Taxonomy" id="29139"/>
    <lineage>
        <taxon>Eukaryota</taxon>
        <taxon>Metazoa</taxon>
        <taxon>Chordata</taxon>
        <taxon>Craniata</taxon>
        <taxon>Vertebrata</taxon>
        <taxon>Euteleostomi</taxon>
        <taxon>Mammalia</taxon>
        <taxon>Metatheria</taxon>
        <taxon>Diprotodontia</taxon>
        <taxon>Vombatidae</taxon>
        <taxon>Vombatus</taxon>
    </lineage>
</organism>
<dbReference type="PANTHER" id="PTHR14790">
    <property type="entry name" value="RECQ-MEDIATED GENOME INSTABILITY PROTEIN 1 RMI1"/>
    <property type="match status" value="1"/>
</dbReference>
<evidence type="ECO:0000256" key="10">
    <source>
        <dbReference type="ARBA" id="ARBA00024977"/>
    </source>
</evidence>
<dbReference type="GeneTree" id="ENSGT00940000161055"/>
<feature type="domain" description="RecQ mediated genome instability protein 1 OB-fold" evidence="12">
    <location>
        <begin position="69"/>
        <end position="205"/>
    </location>
</feature>
<dbReference type="PANTHER" id="PTHR14790:SF15">
    <property type="entry name" value="RECQ-MEDIATED GENOME INSTABILITY PROTEIN 1"/>
    <property type="match status" value="1"/>
</dbReference>
<evidence type="ECO:0000256" key="3">
    <source>
        <dbReference type="ARBA" id="ARBA00018987"/>
    </source>
</evidence>
<dbReference type="Gene3D" id="1.10.8.1020">
    <property type="entry name" value="RecQ-mediated genome instability protein 1, N-terminal domain"/>
    <property type="match status" value="1"/>
</dbReference>
<dbReference type="Gene3D" id="2.40.50.510">
    <property type="match status" value="1"/>
</dbReference>
<feature type="domain" description="RecQ-mediated genome instability protein 1 C-terminal OB-fold" evidence="13">
    <location>
        <begin position="489"/>
        <end position="624"/>
    </location>
</feature>
<dbReference type="InterPro" id="IPR042470">
    <property type="entry name" value="RMI1_N_C_sf"/>
</dbReference>
<evidence type="ECO:0000256" key="9">
    <source>
        <dbReference type="ARBA" id="ARBA00023242"/>
    </source>
</evidence>
<evidence type="ECO:0000256" key="1">
    <source>
        <dbReference type="ARBA" id="ARBA00004123"/>
    </source>
</evidence>
<dbReference type="RefSeq" id="XP_027694842.1">
    <property type="nucleotide sequence ID" value="XM_027839041.1"/>
</dbReference>
<dbReference type="FunFam" id="2.40.50.510:FF:000001">
    <property type="entry name" value="RecQ-mediated genome instability protein 1"/>
    <property type="match status" value="1"/>
</dbReference>
<dbReference type="GO" id="GO:0031422">
    <property type="term" value="C:RecQ family helicase-topoisomerase III complex"/>
    <property type="evidence" value="ECO:0007669"/>
    <property type="project" value="TreeGrafter"/>
</dbReference>
<dbReference type="OMA" id="SATWHVK"/>
<sequence>MNISSVAIRVETWLSSAWHIKVPMTWLEACINWIQEENNDVSLTQAQINKQVFDQWLLTDLRDLEYPILPDKILEVPKGELSGFYSLQINSLVDVSQPVYSQLQKLRGLNRSNDQVTAETQISLKPWEANPTRMLMLQITDGVRQIQGMEYQPIPALHHTIPPGTKILIHGNISYRLGVLLLKPENVKILGGEVDALVEEHAQERVLARLIGEPDSLTPTRPNHGQCIPALEDGLEPALEPSDAELLASLDENDESVVVNNDTPSESGYFSRSCISNTISSVTTSSGLSIISPGRDEDLPNPSVNFAEGDLDDFSLEDVLFLEETVQKELQETEERNSLTLNRGSDKNIERHSQKRNITEDFSLVNTNEKNVQNEKILFEQIISKDKSFSYLSGRDQNPSSILSFENNAHLPQDFIVKHKNSGIYEKIKPPISNLENYIVNDKTLKTELVNVPKLVSEINNESSYRYPCSLISLENNMDRISVTVDLDSPPFTYISVLLARNLNEVTTVKVKAFIVTLTGNLSCDGGFWSITAKISDGTAYLDVTFADEILTNMIGFSVSEMKQLKKDAIQRKKFQEGLQKCQRALIDLCCLMTITFNPSLSKGIVSVLQDVNMEDLESLKRRLNK</sequence>
<dbReference type="InterPro" id="IPR044881">
    <property type="entry name" value="RMI1_N_N_sf"/>
</dbReference>
<keyword evidence="5" id="KW-0597">Phosphoprotein</keyword>
<evidence type="ECO:0000256" key="5">
    <source>
        <dbReference type="ARBA" id="ARBA00022553"/>
    </source>
</evidence>
<keyword evidence="7" id="KW-0832">Ubl conjugation</keyword>
<dbReference type="GO" id="GO:0000166">
    <property type="term" value="F:nucleotide binding"/>
    <property type="evidence" value="ECO:0007669"/>
    <property type="project" value="InterPro"/>
</dbReference>
<keyword evidence="17" id="KW-1185">Reference proteome</keyword>
<dbReference type="OrthoDB" id="341511at2759"/>
<dbReference type="Gene3D" id="2.40.50.770">
    <property type="entry name" value="RecQ-mediated genome instability protein Rmi1, C-terminal domain"/>
    <property type="match status" value="1"/>
</dbReference>
<comment type="subcellular location">
    <subcellularLocation>
        <location evidence="1">Nucleus</location>
    </subcellularLocation>
</comment>
<dbReference type="Pfam" id="PF08585">
    <property type="entry name" value="RMI1_N_C"/>
    <property type="match status" value="1"/>
</dbReference>
<comment type="similarity">
    <text evidence="2">Belongs to the RMI1 family.</text>
</comment>
<evidence type="ECO:0000259" key="12">
    <source>
        <dbReference type="Pfam" id="PF08585"/>
    </source>
</evidence>
<evidence type="ECO:0000313" key="17">
    <source>
        <dbReference type="Proteomes" id="UP000314987"/>
    </source>
</evidence>
<keyword evidence="9" id="KW-0539">Nucleus</keyword>
<dbReference type="InterPro" id="IPR049363">
    <property type="entry name" value="RMI1_N"/>
</dbReference>
<reference evidence="17" key="1">
    <citation type="submission" date="2018-12" db="EMBL/GenBank/DDBJ databases">
        <authorList>
            <person name="Yazar S."/>
        </authorList>
    </citation>
    <scope>NUCLEOTIDE SEQUENCE [LARGE SCALE GENOMIC DNA]</scope>
</reference>
<dbReference type="GO" id="GO:0006260">
    <property type="term" value="P:DNA replication"/>
    <property type="evidence" value="ECO:0007669"/>
    <property type="project" value="UniProtKB-KW"/>
</dbReference>
<evidence type="ECO:0000313" key="15">
    <source>
        <dbReference type="Ensembl" id="ENSVURP00010020363.1"/>
    </source>
</evidence>
<dbReference type="InterPro" id="IPR013894">
    <property type="entry name" value="RMI1_OB"/>
</dbReference>
<reference evidence="16" key="2">
    <citation type="submission" date="2025-05" db="UniProtKB">
        <authorList>
            <consortium name="Ensembl"/>
        </authorList>
    </citation>
    <scope>IDENTIFICATION</scope>
</reference>
<comment type="function">
    <text evidence="10">Essential component of the RMI complex, a complex that plays an important role in the processing of homologous recombination intermediates to limit DNA crossover formation in cells. Promotes TOP3A binding to double Holliday junctions (DHJ) and hence stimulates TOP3A-mediated dissolution. Required for BLM phosphorylation during mitosis. Within the BLM complex, required for BLM and TOP3A stability.</text>
</comment>
<dbReference type="GO" id="GO:0000724">
    <property type="term" value="P:double-strand break repair via homologous recombination"/>
    <property type="evidence" value="ECO:0007669"/>
    <property type="project" value="TreeGrafter"/>
</dbReference>
<evidence type="ECO:0000259" key="14">
    <source>
        <dbReference type="Pfam" id="PF21000"/>
    </source>
</evidence>
<dbReference type="GeneID" id="114025567"/>
<evidence type="ECO:0000256" key="4">
    <source>
        <dbReference type="ARBA" id="ARBA00022499"/>
    </source>
</evidence>
<dbReference type="AlphaFoldDB" id="A0A4X2LXY4"/>
<evidence type="ECO:0000259" key="13">
    <source>
        <dbReference type="Pfam" id="PF16099"/>
    </source>
</evidence>
<name>A0A4X2LXY4_VOMUR</name>
<dbReference type="SMART" id="SM01161">
    <property type="entry name" value="DUF1767"/>
    <property type="match status" value="1"/>
</dbReference>
<gene>
    <name evidence="16" type="primary">LOC114025567</name>
    <name evidence="15" type="synonym">LOC114025559</name>
</gene>
<dbReference type="FunFam" id="1.10.8.1020:FF:000001">
    <property type="entry name" value="RecQ-mediated genome instability protein 1"/>
    <property type="match status" value="1"/>
</dbReference>
<proteinExistence type="inferred from homology"/>
<evidence type="ECO:0000313" key="16">
    <source>
        <dbReference type="Ensembl" id="ENSVURP00010025847.1"/>
    </source>
</evidence>
<dbReference type="Pfam" id="PF16099">
    <property type="entry name" value="RMI1_C"/>
    <property type="match status" value="1"/>
</dbReference>
<evidence type="ECO:0000256" key="11">
    <source>
        <dbReference type="ARBA" id="ARBA00064990"/>
    </source>
</evidence>
<dbReference type="STRING" id="29139.ENSVURP00010020363"/>
<feature type="domain" description="RMI1 N-terminal" evidence="14">
    <location>
        <begin position="14"/>
        <end position="63"/>
    </location>
</feature>
<dbReference type="GO" id="GO:0016604">
    <property type="term" value="C:nuclear body"/>
    <property type="evidence" value="ECO:0007669"/>
    <property type="project" value="TreeGrafter"/>
</dbReference>
<dbReference type="GO" id="GO:0000712">
    <property type="term" value="P:resolution of meiotic recombination intermediates"/>
    <property type="evidence" value="ECO:0007669"/>
    <property type="project" value="TreeGrafter"/>
</dbReference>
<keyword evidence="6" id="KW-0235">DNA replication</keyword>
<dbReference type="InterPro" id="IPR032199">
    <property type="entry name" value="RMI1_C"/>
</dbReference>
<evidence type="ECO:0000256" key="2">
    <source>
        <dbReference type="ARBA" id="ARBA00006395"/>
    </source>
</evidence>
<dbReference type="FunFam" id="2.40.50.770:FF:000002">
    <property type="entry name" value="recQ-mediated genome instability protein 1"/>
    <property type="match status" value="1"/>
</dbReference>
<dbReference type="Ensembl" id="ENSVURT00010023189.1">
    <property type="protein sequence ID" value="ENSVURP00010020363.1"/>
    <property type="gene ID" value="ENSVURG00010015588.1"/>
</dbReference>
<evidence type="ECO:0000256" key="7">
    <source>
        <dbReference type="ARBA" id="ARBA00022843"/>
    </source>
</evidence>
<dbReference type="Pfam" id="PF21000">
    <property type="entry name" value="RMI1_N_N"/>
    <property type="match status" value="1"/>
</dbReference>
<evidence type="ECO:0000256" key="8">
    <source>
        <dbReference type="ARBA" id="ARBA00022990"/>
    </source>
</evidence>
<keyword evidence="4" id="KW-1017">Isopeptide bond</keyword>
<accession>A0A4X2LXY4</accession>
<dbReference type="Ensembl" id="ENSVURT00010029432.1">
    <property type="protein sequence ID" value="ENSVURP00010025847.1"/>
    <property type="gene ID" value="ENSVURG00010019799.1"/>
</dbReference>